<reference evidence="1" key="1">
    <citation type="submission" date="2023-07" db="EMBL/GenBank/DDBJ databases">
        <title>Sorghum-associated microbial communities from plants grown in Nebraska, USA.</title>
        <authorList>
            <person name="Schachtman D."/>
        </authorList>
    </citation>
    <scope>NUCLEOTIDE SEQUENCE</scope>
    <source>
        <strain evidence="1">BE46</strain>
    </source>
</reference>
<protein>
    <submittedName>
        <fullName evidence="1">Uncharacterized protein</fullName>
    </submittedName>
</protein>
<gene>
    <name evidence="1" type="ORF">J2X87_002218</name>
</gene>
<proteinExistence type="predicted"/>
<dbReference type="Proteomes" id="UP001259420">
    <property type="component" value="Unassembled WGS sequence"/>
</dbReference>
<keyword evidence="2" id="KW-1185">Reference proteome</keyword>
<evidence type="ECO:0000313" key="1">
    <source>
        <dbReference type="EMBL" id="MDR6607148.1"/>
    </source>
</evidence>
<evidence type="ECO:0000313" key="2">
    <source>
        <dbReference type="Proteomes" id="UP001259420"/>
    </source>
</evidence>
<comment type="caution">
    <text evidence="1">The sequence shown here is derived from an EMBL/GenBank/DDBJ whole genome shotgun (WGS) entry which is preliminary data.</text>
</comment>
<organism evidence="1 2">
    <name type="scientific">Pseudomonas synxantha</name>
    <dbReference type="NCBI Taxonomy" id="47883"/>
    <lineage>
        <taxon>Bacteria</taxon>
        <taxon>Pseudomonadati</taxon>
        <taxon>Pseudomonadota</taxon>
        <taxon>Gammaproteobacteria</taxon>
        <taxon>Pseudomonadales</taxon>
        <taxon>Pseudomonadaceae</taxon>
        <taxon>Pseudomonas</taxon>
    </lineage>
</organism>
<sequence length="79" mass="9081">MSARENDENETDKIQEDHSLIDSTFRLPDEASERANPMDLSEFPRSLPTLKRGKIQPKSNLTPSVPPPTIVWYKLMLEQ</sequence>
<accession>A0ACC6JKU2</accession>
<dbReference type="EMBL" id="JAVDSD010000004">
    <property type="protein sequence ID" value="MDR6607148.1"/>
    <property type="molecule type" value="Genomic_DNA"/>
</dbReference>
<name>A0ACC6JKU2_9PSED</name>